<dbReference type="Proteomes" id="UP000199202">
    <property type="component" value="Unassembled WGS sequence"/>
</dbReference>
<dbReference type="InterPro" id="IPR017517">
    <property type="entry name" value="Maleyloyr_isom"/>
</dbReference>
<dbReference type="RefSeq" id="WP_090932850.1">
    <property type="nucleotide sequence ID" value="NZ_FNDJ01000008.1"/>
</dbReference>
<dbReference type="EMBL" id="FNDJ01000008">
    <property type="protein sequence ID" value="SDI95968.1"/>
    <property type="molecule type" value="Genomic_DNA"/>
</dbReference>
<proteinExistence type="predicted"/>
<keyword evidence="3" id="KW-1185">Reference proteome</keyword>
<dbReference type="GO" id="GO:0046872">
    <property type="term" value="F:metal ion binding"/>
    <property type="evidence" value="ECO:0007669"/>
    <property type="project" value="InterPro"/>
</dbReference>
<dbReference type="NCBIfam" id="TIGR03083">
    <property type="entry name" value="maleylpyruvate isomerase family mycothiol-dependent enzyme"/>
    <property type="match status" value="1"/>
</dbReference>
<protein>
    <submittedName>
        <fullName evidence="2">TIGR03086 family protein</fullName>
    </submittedName>
</protein>
<evidence type="ECO:0000313" key="3">
    <source>
        <dbReference type="Proteomes" id="UP000199202"/>
    </source>
</evidence>
<accession>A0A1G8PUD7</accession>
<dbReference type="OrthoDB" id="5185819at2"/>
<gene>
    <name evidence="2" type="ORF">SAMN05421869_10829</name>
</gene>
<evidence type="ECO:0000259" key="1">
    <source>
        <dbReference type="Pfam" id="PF11716"/>
    </source>
</evidence>
<sequence>MSEIAERFDRLAGAFQARIEATPADRWDRVSPCEGWTARDVVAHVINGHRGIIAAVRGTPPQPSHRVGVSGMDDAPKVEPGADLVAAYAEARAGMRTLLTDPGLAATPLPFSPIGPVPVERAADVVGALELLVHTWDLARAVGGDEILDLEAVVRTHNALRHHYDGLQATDAFRPKIAAPADADPQTAFLCFTGRRP</sequence>
<dbReference type="InterPro" id="IPR024344">
    <property type="entry name" value="MDMPI_metal-binding"/>
</dbReference>
<name>A0A1G8PUD7_9ACTN</name>
<evidence type="ECO:0000313" key="2">
    <source>
        <dbReference type="EMBL" id="SDI95968.1"/>
    </source>
</evidence>
<dbReference type="AlphaFoldDB" id="A0A1G8PUD7"/>
<reference evidence="2 3" key="1">
    <citation type="submission" date="2016-10" db="EMBL/GenBank/DDBJ databases">
        <authorList>
            <person name="de Groot N.N."/>
        </authorList>
    </citation>
    <scope>NUCLEOTIDE SEQUENCE [LARGE SCALE GENOMIC DNA]</scope>
    <source>
        <strain evidence="2 3">CGMCC 4.6533</strain>
    </source>
</reference>
<feature type="domain" description="Mycothiol-dependent maleylpyruvate isomerase metal-binding" evidence="1">
    <location>
        <begin position="10"/>
        <end position="139"/>
    </location>
</feature>
<dbReference type="InterPro" id="IPR017520">
    <property type="entry name" value="CHP03086"/>
</dbReference>
<dbReference type="SUPFAM" id="SSF109854">
    <property type="entry name" value="DinB/YfiT-like putative metalloenzymes"/>
    <property type="match status" value="1"/>
</dbReference>
<dbReference type="NCBIfam" id="TIGR03086">
    <property type="entry name" value="TIGR03086 family metal-binding protein"/>
    <property type="match status" value="1"/>
</dbReference>
<dbReference type="InterPro" id="IPR034660">
    <property type="entry name" value="DinB/YfiT-like"/>
</dbReference>
<dbReference type="Pfam" id="PF11716">
    <property type="entry name" value="MDMPI_N"/>
    <property type="match status" value="1"/>
</dbReference>
<dbReference type="Gene3D" id="1.20.120.450">
    <property type="entry name" value="dinb family like domain"/>
    <property type="match status" value="1"/>
</dbReference>
<dbReference type="STRING" id="633440.SAMN05421869_10829"/>
<organism evidence="2 3">
    <name type="scientific">Nonomuraea jiangxiensis</name>
    <dbReference type="NCBI Taxonomy" id="633440"/>
    <lineage>
        <taxon>Bacteria</taxon>
        <taxon>Bacillati</taxon>
        <taxon>Actinomycetota</taxon>
        <taxon>Actinomycetes</taxon>
        <taxon>Streptosporangiales</taxon>
        <taxon>Streptosporangiaceae</taxon>
        <taxon>Nonomuraea</taxon>
    </lineage>
</organism>